<dbReference type="PANTHER" id="PTHR23426">
    <property type="entry name" value="FERREDOXIN/ADRENODOXIN"/>
    <property type="match status" value="1"/>
</dbReference>
<evidence type="ECO:0000313" key="6">
    <source>
        <dbReference type="EMBL" id="POY39685.1"/>
    </source>
</evidence>
<dbReference type="OrthoDB" id="9799640at2"/>
<dbReference type="GO" id="GO:0009055">
    <property type="term" value="F:electron transfer activity"/>
    <property type="evidence" value="ECO:0007669"/>
    <property type="project" value="TreeGrafter"/>
</dbReference>
<dbReference type="PANTHER" id="PTHR23426:SF65">
    <property type="entry name" value="FERREDOXIN-2, MITOCHONDRIAL"/>
    <property type="match status" value="1"/>
</dbReference>
<comment type="cofactor">
    <cofactor evidence="5">
        <name>[2Fe-2S] cluster</name>
        <dbReference type="ChEBI" id="CHEBI:190135"/>
    </cofactor>
</comment>
<evidence type="ECO:0000256" key="4">
    <source>
        <dbReference type="ARBA" id="ARBA00023014"/>
    </source>
</evidence>
<gene>
    <name evidence="6" type="ORF">C3L50_07560</name>
</gene>
<dbReference type="RefSeq" id="WP_103805573.1">
    <property type="nucleotide sequence ID" value="NZ_PQVG01000004.1"/>
</dbReference>
<reference evidence="6 7" key="1">
    <citation type="submission" date="2018-01" db="EMBL/GenBank/DDBJ databases">
        <authorList>
            <person name="Gaut B.S."/>
            <person name="Morton B.R."/>
            <person name="Clegg M.T."/>
            <person name="Duvall M.R."/>
        </authorList>
    </citation>
    <scope>NUCLEOTIDE SEQUENCE [LARGE SCALE GENOMIC DNA]</scope>
    <source>
        <strain evidence="6 7">HR-AY</strain>
    </source>
</reference>
<dbReference type="Gene3D" id="3.10.20.30">
    <property type="match status" value="1"/>
</dbReference>
<evidence type="ECO:0000256" key="3">
    <source>
        <dbReference type="ARBA" id="ARBA00023004"/>
    </source>
</evidence>
<keyword evidence="4" id="KW-0411">Iron-sulfur</keyword>
<accession>A0A2S5AAU9</accession>
<proteinExistence type="predicted"/>
<keyword evidence="2" id="KW-0479">Metal-binding</keyword>
<evidence type="ECO:0000256" key="2">
    <source>
        <dbReference type="ARBA" id="ARBA00022723"/>
    </source>
</evidence>
<keyword evidence="1" id="KW-0001">2Fe-2S</keyword>
<dbReference type="EMBL" id="PQVG01000004">
    <property type="protein sequence ID" value="POY39685.1"/>
    <property type="molecule type" value="Genomic_DNA"/>
</dbReference>
<dbReference type="InterPro" id="IPR001055">
    <property type="entry name" value="Adrenodoxin-like"/>
</dbReference>
<evidence type="ECO:0000256" key="1">
    <source>
        <dbReference type="ARBA" id="ARBA00022714"/>
    </source>
</evidence>
<sequence>MDITIKIKDRKGQIHEVKAPTDMALNLMHVVRAYELEPVGTIGLCGGMAMCHTCQCYTTNDVALPEKREAELATLSRLPNTKSNSRLSCQIPVTKELDGLEIEIAPLF</sequence>
<dbReference type="AlphaFoldDB" id="A0A2S5AAU9"/>
<comment type="caution">
    <text evidence="6">The sequence shown here is derived from an EMBL/GenBank/DDBJ whole genome shotgun (WGS) entry which is preliminary data.</text>
</comment>
<dbReference type="GO" id="GO:0140647">
    <property type="term" value="P:P450-containing electron transport chain"/>
    <property type="evidence" value="ECO:0007669"/>
    <property type="project" value="InterPro"/>
</dbReference>
<keyword evidence="7" id="KW-1185">Reference proteome</keyword>
<dbReference type="InterPro" id="IPR012675">
    <property type="entry name" value="Beta-grasp_dom_sf"/>
</dbReference>
<evidence type="ECO:0000313" key="7">
    <source>
        <dbReference type="Proteomes" id="UP000237310"/>
    </source>
</evidence>
<dbReference type="GO" id="GO:0046872">
    <property type="term" value="F:metal ion binding"/>
    <property type="evidence" value="ECO:0007669"/>
    <property type="project" value="UniProtKB-KW"/>
</dbReference>
<organism evidence="6 7">
    <name type="scientific">Flavobacterium alvei</name>
    <dbReference type="NCBI Taxonomy" id="2080416"/>
    <lineage>
        <taxon>Bacteria</taxon>
        <taxon>Pseudomonadati</taxon>
        <taxon>Bacteroidota</taxon>
        <taxon>Flavobacteriia</taxon>
        <taxon>Flavobacteriales</taxon>
        <taxon>Flavobacteriaceae</taxon>
        <taxon>Flavobacterium</taxon>
    </lineage>
</organism>
<protein>
    <submittedName>
        <fullName evidence="6">Ferredoxin</fullName>
    </submittedName>
</protein>
<name>A0A2S5AAU9_9FLAO</name>
<dbReference type="SUPFAM" id="SSF54292">
    <property type="entry name" value="2Fe-2S ferredoxin-like"/>
    <property type="match status" value="1"/>
</dbReference>
<evidence type="ECO:0000256" key="5">
    <source>
        <dbReference type="ARBA" id="ARBA00034078"/>
    </source>
</evidence>
<dbReference type="InterPro" id="IPR036010">
    <property type="entry name" value="2Fe-2S_ferredoxin-like_sf"/>
</dbReference>
<dbReference type="GO" id="GO:0051537">
    <property type="term" value="F:2 iron, 2 sulfur cluster binding"/>
    <property type="evidence" value="ECO:0007669"/>
    <property type="project" value="UniProtKB-KW"/>
</dbReference>
<dbReference type="Proteomes" id="UP000237310">
    <property type="component" value="Unassembled WGS sequence"/>
</dbReference>
<keyword evidence="3" id="KW-0408">Iron</keyword>